<gene>
    <name evidence="3" type="ORF">AVDCRST_MAG63-1631</name>
</gene>
<dbReference type="EMBL" id="CADCTO010000210">
    <property type="protein sequence ID" value="CAA9245154.1"/>
    <property type="molecule type" value="Genomic_DNA"/>
</dbReference>
<sequence length="749" mass="83725">MALGAAVACLAAARPALAAEWDTRPDTWTGVDALGRRVPGDGEVPPPRRDRQVGIFYFLWLGEHGTRGPFDVTKILARDPKAMDKPDSPLWGPLYAPHHWGEPHFGYYRSNDEWVIRRHAQMLSDAGVDVIIFDVTNQLTYPRSYRAICRVYAQIRREGGRTPQIAFLAPFWDPGRVARALYDDLYEPGDYRDLWYRWEGKPLLMADPKLVTAESVGRAAREPIRLEAGATLGQTFRAERPLAFVGAPTPTWATKGAAVTVTLFDRPGGRVLKTKRYADVTDNSVLGLDFAPPLPPGTYYFEQSRPTGQVGWWSITGDVYPDGRAHAEGEPATGDRTLTLRYAGDREVLLAGEGVRPDPAATATLARDIGAFFTFRKPQPDYFQGPTGPEQWGWLEVFPQHAFYKTPGVPEQMVVGVAQNAVDGRLSVLSNPRARGRSFHNGAQPPPAGRDFTGRNFAEQWERALKIDPKFVFVTGWNEWIAGRFPGPAGSPFYGSGPVSFVDQFDHEYSRDIEPVRGGHGDAYYYQLIANVRRYKGARAPEPAGPPRTVRIDGRFDDWAAVAPEYRDDRFDTTHRDAKGWGTSLRHTNRSGRNDFVRAKIARDARFLYAYAETRDPITSRTRGEWMHLYLNTDGDWTTGWRGFDFAVNRNPRDDRRTSLEAFRGGFWRRVAEIGYRVQGRGLEIAIPRAALGKLSDPLRVDFKWTDNTGAMADALKLYSHGDAAPNGRFAFPYRAAGGGTVPKGTAQQ</sequence>
<feature type="chain" id="PRO_5026667944" evidence="2">
    <location>
        <begin position="19"/>
        <end position="749"/>
    </location>
</feature>
<dbReference type="Gene3D" id="2.60.40.1190">
    <property type="match status" value="1"/>
</dbReference>
<dbReference type="SUPFAM" id="SSF49344">
    <property type="entry name" value="CBD9-like"/>
    <property type="match status" value="1"/>
</dbReference>
<keyword evidence="2" id="KW-0732">Signal</keyword>
<evidence type="ECO:0000256" key="1">
    <source>
        <dbReference type="SAM" id="MobiDB-lite"/>
    </source>
</evidence>
<dbReference type="Gene3D" id="3.20.20.80">
    <property type="entry name" value="Glycosidases"/>
    <property type="match status" value="2"/>
</dbReference>
<name>A0A6J4I9I6_9BACT</name>
<reference evidence="3" key="1">
    <citation type="submission" date="2020-02" db="EMBL/GenBank/DDBJ databases">
        <authorList>
            <person name="Meier V. D."/>
        </authorList>
    </citation>
    <scope>NUCLEOTIDE SEQUENCE</scope>
    <source>
        <strain evidence="3">AVDCRST_MAG63</strain>
    </source>
</reference>
<evidence type="ECO:0000256" key="2">
    <source>
        <dbReference type="SAM" id="SignalP"/>
    </source>
</evidence>
<feature type="signal peptide" evidence="2">
    <location>
        <begin position="1"/>
        <end position="18"/>
    </location>
</feature>
<organism evidence="3">
    <name type="scientific">uncultured Armatimonadetes bacterium</name>
    <dbReference type="NCBI Taxonomy" id="157466"/>
    <lineage>
        <taxon>Bacteria</taxon>
        <taxon>Bacillati</taxon>
        <taxon>Armatimonadota</taxon>
        <taxon>environmental samples</taxon>
    </lineage>
</organism>
<protein>
    <submittedName>
        <fullName evidence="3">Uncharacterized protein</fullName>
    </submittedName>
</protein>
<accession>A0A6J4I9I6</accession>
<proteinExistence type="predicted"/>
<dbReference type="AlphaFoldDB" id="A0A6J4I9I6"/>
<feature type="region of interest" description="Disordered" evidence="1">
    <location>
        <begin position="433"/>
        <end position="453"/>
    </location>
</feature>
<evidence type="ECO:0000313" key="3">
    <source>
        <dbReference type="EMBL" id="CAA9245154.1"/>
    </source>
</evidence>